<evidence type="ECO:0000256" key="8">
    <source>
        <dbReference type="ARBA" id="ARBA00022837"/>
    </source>
</evidence>
<dbReference type="GO" id="GO:0006508">
    <property type="term" value="P:proteolysis"/>
    <property type="evidence" value="ECO:0007669"/>
    <property type="project" value="UniProtKB-KW"/>
</dbReference>
<keyword evidence="5" id="KW-0479">Metal-binding</keyword>
<evidence type="ECO:0000256" key="1">
    <source>
        <dbReference type="ARBA" id="ARBA00001913"/>
    </source>
</evidence>
<evidence type="ECO:0000256" key="5">
    <source>
        <dbReference type="ARBA" id="ARBA00022723"/>
    </source>
</evidence>
<dbReference type="InterPro" id="IPR009003">
    <property type="entry name" value="Peptidase_S1_PA"/>
</dbReference>
<dbReference type="FunFam" id="2.40.10.10:FF:000280">
    <property type="match status" value="1"/>
</dbReference>
<dbReference type="PRINTS" id="PR00722">
    <property type="entry name" value="CHYMOTRYPSIN"/>
</dbReference>
<keyword evidence="9" id="KW-1015">Disulfide bond</keyword>
<comment type="subcellular location">
    <subcellularLocation>
        <location evidence="2">Secreted</location>
    </subcellularLocation>
</comment>
<dbReference type="Pfam" id="PF00089">
    <property type="entry name" value="Trypsin"/>
    <property type="match status" value="1"/>
</dbReference>
<dbReference type="AlphaFoldDB" id="A0A7J6BR29"/>
<evidence type="ECO:0000256" key="2">
    <source>
        <dbReference type="ARBA" id="ARBA00004613"/>
    </source>
</evidence>
<dbReference type="SMART" id="SM00020">
    <property type="entry name" value="Tryp_SPc"/>
    <property type="match status" value="1"/>
</dbReference>
<keyword evidence="8" id="KW-0106">Calcium</keyword>
<dbReference type="GO" id="GO:0004252">
    <property type="term" value="F:serine-type endopeptidase activity"/>
    <property type="evidence" value="ECO:0007669"/>
    <property type="project" value="UniProtKB-EC"/>
</dbReference>
<evidence type="ECO:0000259" key="13">
    <source>
        <dbReference type="PROSITE" id="PS50240"/>
    </source>
</evidence>
<keyword evidence="6" id="KW-0378">Hydrolase</keyword>
<dbReference type="CDD" id="cd00190">
    <property type="entry name" value="Tryp_SPc"/>
    <property type="match status" value="1"/>
</dbReference>
<evidence type="ECO:0000256" key="6">
    <source>
        <dbReference type="ARBA" id="ARBA00022801"/>
    </source>
</evidence>
<evidence type="ECO:0000256" key="9">
    <source>
        <dbReference type="ARBA" id="ARBA00023157"/>
    </source>
</evidence>
<comment type="caution">
    <text evidence="14">The sequence shown here is derived from an EMBL/GenBank/DDBJ whole genome shotgun (WGS) entry which is preliminary data.</text>
</comment>
<evidence type="ECO:0000256" key="10">
    <source>
        <dbReference type="ARBA" id="ARBA00036864"/>
    </source>
</evidence>
<proteinExistence type="predicted"/>
<dbReference type="PROSITE" id="PS00135">
    <property type="entry name" value="TRYPSIN_SER"/>
    <property type="match status" value="1"/>
</dbReference>
<keyword evidence="4" id="KW-0645">Protease</keyword>
<dbReference type="InterPro" id="IPR050850">
    <property type="entry name" value="Peptidase_S1_Elastase_sf"/>
</dbReference>
<evidence type="ECO:0000313" key="15">
    <source>
        <dbReference type="Proteomes" id="UP000579812"/>
    </source>
</evidence>
<evidence type="ECO:0000256" key="7">
    <source>
        <dbReference type="ARBA" id="ARBA00022825"/>
    </source>
</evidence>
<reference evidence="14 15" key="1">
    <citation type="submission" date="2020-04" db="EMBL/GenBank/DDBJ databases">
        <title>Chromosome-level genome assembly of a cyprinid fish Onychostoma macrolepis by integration of Nanopore Sequencing, Bionano and Hi-C technology.</title>
        <authorList>
            <person name="Wang D."/>
        </authorList>
    </citation>
    <scope>NUCLEOTIDE SEQUENCE [LARGE SCALE GENOMIC DNA]</scope>
    <source>
        <strain evidence="14">SWU-2019</strain>
        <tissue evidence="14">Muscle</tissue>
    </source>
</reference>
<keyword evidence="15" id="KW-1185">Reference proteome</keyword>
<dbReference type="PANTHER" id="PTHR24257">
    <property type="entry name" value="CHYMOTRYPSIN-LIKE ELASTASE FAMILY MEMBER"/>
    <property type="match status" value="1"/>
</dbReference>
<dbReference type="FunFam" id="2.40.10.10:FF:000122">
    <property type="entry name" value="Chymotrypsin-like elastase family member 1"/>
    <property type="match status" value="1"/>
</dbReference>
<dbReference type="Gene3D" id="2.40.10.10">
    <property type="entry name" value="Trypsin-like serine proteases"/>
    <property type="match status" value="2"/>
</dbReference>
<feature type="chain" id="PRO_5029636414" description="pancreatic elastase" evidence="12">
    <location>
        <begin position="17"/>
        <end position="264"/>
    </location>
</feature>
<organism evidence="14 15">
    <name type="scientific">Onychostoma macrolepis</name>
    <dbReference type="NCBI Taxonomy" id="369639"/>
    <lineage>
        <taxon>Eukaryota</taxon>
        <taxon>Metazoa</taxon>
        <taxon>Chordata</taxon>
        <taxon>Craniata</taxon>
        <taxon>Vertebrata</taxon>
        <taxon>Euteleostomi</taxon>
        <taxon>Actinopterygii</taxon>
        <taxon>Neopterygii</taxon>
        <taxon>Teleostei</taxon>
        <taxon>Ostariophysi</taxon>
        <taxon>Cypriniformes</taxon>
        <taxon>Cyprinidae</taxon>
        <taxon>Acrossocheilinae</taxon>
        <taxon>Onychostoma</taxon>
    </lineage>
</organism>
<dbReference type="InterPro" id="IPR033116">
    <property type="entry name" value="TRYPSIN_SER"/>
</dbReference>
<keyword evidence="7" id="KW-0720">Serine protease</keyword>
<dbReference type="PANTHER" id="PTHR24257:SF0">
    <property type="entry name" value="CHYMOTRYPSIN-LIKE ELASTASE FAMILY MEMBER 1"/>
    <property type="match status" value="1"/>
</dbReference>
<gene>
    <name evidence="14" type="ORF">G5714_021414</name>
</gene>
<feature type="domain" description="Peptidase S1" evidence="13">
    <location>
        <begin position="29"/>
        <end position="264"/>
    </location>
</feature>
<dbReference type="PROSITE" id="PS50240">
    <property type="entry name" value="TRYPSIN_DOM"/>
    <property type="match status" value="1"/>
</dbReference>
<dbReference type="Proteomes" id="UP000579812">
    <property type="component" value="Unassembled WGS sequence"/>
</dbReference>
<feature type="signal peptide" evidence="12">
    <location>
        <begin position="1"/>
        <end position="16"/>
    </location>
</feature>
<dbReference type="GO" id="GO:0046872">
    <property type="term" value="F:metal ion binding"/>
    <property type="evidence" value="ECO:0007669"/>
    <property type="project" value="UniProtKB-KW"/>
</dbReference>
<dbReference type="SUPFAM" id="SSF50494">
    <property type="entry name" value="Trypsin-like serine proteases"/>
    <property type="match status" value="1"/>
</dbReference>
<name>A0A7J6BR29_9TELE</name>
<evidence type="ECO:0000256" key="12">
    <source>
        <dbReference type="SAM" id="SignalP"/>
    </source>
</evidence>
<dbReference type="InterPro" id="IPR001314">
    <property type="entry name" value="Peptidase_S1A"/>
</dbReference>
<evidence type="ECO:0000256" key="11">
    <source>
        <dbReference type="ARBA" id="ARBA00039015"/>
    </source>
</evidence>
<dbReference type="EC" id="3.4.21.36" evidence="11"/>
<dbReference type="GO" id="GO:0005615">
    <property type="term" value="C:extracellular space"/>
    <property type="evidence" value="ECO:0007669"/>
    <property type="project" value="TreeGrafter"/>
</dbReference>
<evidence type="ECO:0000256" key="4">
    <source>
        <dbReference type="ARBA" id="ARBA00022670"/>
    </source>
</evidence>
<keyword evidence="3" id="KW-0964">Secreted</keyword>
<comment type="catalytic activity">
    <reaction evidence="10">
        <text>Hydrolysis of proteins, including elastin. Preferential cleavage: Ala-|-Xaa.</text>
        <dbReference type="EC" id="3.4.21.36"/>
    </reaction>
</comment>
<keyword evidence="12" id="KW-0732">Signal</keyword>
<dbReference type="InterPro" id="IPR001254">
    <property type="entry name" value="Trypsin_dom"/>
</dbReference>
<evidence type="ECO:0000313" key="14">
    <source>
        <dbReference type="EMBL" id="KAF4097406.1"/>
    </source>
</evidence>
<protein>
    <recommendedName>
        <fullName evidence="11">pancreatic elastase</fullName>
        <ecNumber evidence="11">3.4.21.36</ecNumber>
    </recommendedName>
</protein>
<comment type="cofactor">
    <cofactor evidence="1">
        <name>Ca(2+)</name>
        <dbReference type="ChEBI" id="CHEBI:29108"/>
    </cofactor>
</comment>
<evidence type="ECO:0000256" key="3">
    <source>
        <dbReference type="ARBA" id="ARBA00022525"/>
    </source>
</evidence>
<dbReference type="InterPro" id="IPR043504">
    <property type="entry name" value="Peptidase_S1_PA_chymotrypsin"/>
</dbReference>
<dbReference type="EMBL" id="JAAMOB010000022">
    <property type="protein sequence ID" value="KAF4097406.1"/>
    <property type="molecule type" value="Genomic_DNA"/>
</dbReference>
<accession>A0A7J6BR29</accession>
<sequence>MLRILLLSVLVALALAEPRYLEEVPEERVVGGEVARPNSWPWQISLQYRSGGSYYHYCGGSLIRNNWVMIAAHCVDTSRTWRVALGEHNLNSNEGREQYVGVSAVHVHPNWNSNNVAAGYDIALLRLSSSASLNSYVQLASLPPSGQVLPHNNPCYITGWGATSTGGSLSAQLKQAYLPLVDHSNCSRSDWWGSTVKNTMVCAGGGSDSGCNGDSGGPLNCQVSGKYVVHGVASFVSGLGCNATKKPTVFTRVSAYISWINGII</sequence>
<dbReference type="OrthoDB" id="10061449at2759"/>